<dbReference type="AlphaFoldDB" id="A0A1E5HBG4"/>
<dbReference type="EMBL" id="MIKC01000023">
    <property type="protein sequence ID" value="OEG22243.1"/>
    <property type="molecule type" value="Genomic_DNA"/>
</dbReference>
<reference evidence="3" key="1">
    <citation type="submission" date="2016-09" db="EMBL/GenBank/DDBJ databases">
        <authorList>
            <person name="Gulvik C.A."/>
        </authorList>
    </citation>
    <scope>NUCLEOTIDE SEQUENCE [LARGE SCALE GENOMIC DNA]</scope>
    <source>
        <strain evidence="3">LMG 26676</strain>
    </source>
</reference>
<name>A0A1E5HBG4_9ENTE</name>
<keyword evidence="1" id="KW-0812">Transmembrane</keyword>
<feature type="transmembrane region" description="Helical" evidence="1">
    <location>
        <begin position="88"/>
        <end position="107"/>
    </location>
</feature>
<organism evidence="2 3">
    <name type="scientific">Enterococcus ureilyticus</name>
    <dbReference type="NCBI Taxonomy" id="1131292"/>
    <lineage>
        <taxon>Bacteria</taxon>
        <taxon>Bacillati</taxon>
        <taxon>Bacillota</taxon>
        <taxon>Bacilli</taxon>
        <taxon>Lactobacillales</taxon>
        <taxon>Enterococcaceae</taxon>
        <taxon>Enterococcus</taxon>
    </lineage>
</organism>
<dbReference type="Proteomes" id="UP000094469">
    <property type="component" value="Unassembled WGS sequence"/>
</dbReference>
<feature type="transmembrane region" description="Helical" evidence="1">
    <location>
        <begin position="37"/>
        <end position="58"/>
    </location>
</feature>
<keyword evidence="1" id="KW-0472">Membrane</keyword>
<accession>A0A1E5HBG4</accession>
<evidence type="ECO:0000256" key="1">
    <source>
        <dbReference type="SAM" id="Phobius"/>
    </source>
</evidence>
<comment type="caution">
    <text evidence="2">The sequence shown here is derived from an EMBL/GenBank/DDBJ whole genome shotgun (WGS) entry which is preliminary data.</text>
</comment>
<protein>
    <submittedName>
        <fullName evidence="2">Uncharacterized protein</fullName>
    </submittedName>
</protein>
<keyword evidence="1" id="KW-1133">Transmembrane helix</keyword>
<dbReference type="STRING" id="1131292.BCR24_03685"/>
<sequence>MAQNQKKFKEIIISLLYVIVPLILGTILSLWLKLSIYIPTATIYAIMLLFLVPADNFFHSSVDYKAKSINPTYRPPTSKIDGGTKRELLHFILVVISLIFCLVGWYLSSL</sequence>
<keyword evidence="3" id="KW-1185">Reference proteome</keyword>
<feature type="transmembrane region" description="Helical" evidence="1">
    <location>
        <begin position="12"/>
        <end position="31"/>
    </location>
</feature>
<evidence type="ECO:0000313" key="3">
    <source>
        <dbReference type="Proteomes" id="UP000094469"/>
    </source>
</evidence>
<proteinExistence type="predicted"/>
<evidence type="ECO:0000313" key="2">
    <source>
        <dbReference type="EMBL" id="OEG22243.1"/>
    </source>
</evidence>
<gene>
    <name evidence="2" type="ORF">BCR24_03685</name>
</gene>
<dbReference type="RefSeq" id="WP_069640352.1">
    <property type="nucleotide sequence ID" value="NZ_JBHLVC010000001.1"/>
</dbReference>